<keyword evidence="3" id="KW-1133">Transmembrane helix</keyword>
<dbReference type="InterPro" id="IPR006626">
    <property type="entry name" value="PbH1"/>
</dbReference>
<dbReference type="SUPFAM" id="SSF51126">
    <property type="entry name" value="Pectin lyase-like"/>
    <property type="match status" value="1"/>
</dbReference>
<dbReference type="Pfam" id="PF09479">
    <property type="entry name" value="Flg_new"/>
    <property type="match status" value="3"/>
</dbReference>
<dbReference type="SMART" id="SM00710">
    <property type="entry name" value="PbH1"/>
    <property type="match status" value="11"/>
</dbReference>
<evidence type="ECO:0000256" key="1">
    <source>
        <dbReference type="ARBA" id="ARBA00004196"/>
    </source>
</evidence>
<keyword evidence="3" id="KW-0472">Membrane</keyword>
<dbReference type="PANTHER" id="PTHR19862">
    <property type="entry name" value="WD REPEAT-CONTAINING PROTEIN 48"/>
    <property type="match status" value="1"/>
</dbReference>
<dbReference type="Gene3D" id="2.160.20.20">
    <property type="match status" value="1"/>
</dbReference>
<evidence type="ECO:0000256" key="2">
    <source>
        <dbReference type="SAM" id="MobiDB-lite"/>
    </source>
</evidence>
<accession>A0ABM7WHU3</accession>
<dbReference type="InterPro" id="IPR011050">
    <property type="entry name" value="Pectin_lyase_fold/virulence"/>
</dbReference>
<dbReference type="InterPro" id="IPR042229">
    <property type="entry name" value="Listeria/Bacterioides_rpt_sf"/>
</dbReference>
<name>A0ABM7WHU3_9ACTN</name>
<comment type="subcellular location">
    <subcellularLocation>
        <location evidence="1">Cell envelope</location>
    </subcellularLocation>
</comment>
<evidence type="ECO:0000256" key="3">
    <source>
        <dbReference type="SAM" id="Phobius"/>
    </source>
</evidence>
<protein>
    <recommendedName>
        <fullName evidence="7">Repeat protein (TIGR02543 family)</fullName>
    </recommendedName>
</protein>
<feature type="compositionally biased region" description="Acidic residues" evidence="2">
    <location>
        <begin position="53"/>
        <end position="65"/>
    </location>
</feature>
<evidence type="ECO:0000313" key="5">
    <source>
        <dbReference type="EMBL" id="BDE95821.1"/>
    </source>
</evidence>
<feature type="chain" id="PRO_5046691415" description="Repeat protein (TIGR02543 family)" evidence="4">
    <location>
        <begin position="32"/>
        <end position="1047"/>
    </location>
</feature>
<evidence type="ECO:0008006" key="7">
    <source>
        <dbReference type="Google" id="ProtNLM"/>
    </source>
</evidence>
<keyword evidence="3" id="KW-0812">Transmembrane</keyword>
<dbReference type="InterPro" id="IPR051246">
    <property type="entry name" value="WDR48"/>
</dbReference>
<evidence type="ECO:0000313" key="6">
    <source>
        <dbReference type="Proteomes" id="UP001320544"/>
    </source>
</evidence>
<feature type="compositionally biased region" description="Basic and acidic residues" evidence="2">
    <location>
        <begin position="984"/>
        <end position="993"/>
    </location>
</feature>
<dbReference type="Gene3D" id="2.60.40.4270">
    <property type="entry name" value="Listeria-Bacteroides repeat domain"/>
    <property type="match status" value="3"/>
</dbReference>
<organism evidence="5 6">
    <name type="scientific">Raoultibacter timonensis</name>
    <dbReference type="NCBI Taxonomy" id="1907662"/>
    <lineage>
        <taxon>Bacteria</taxon>
        <taxon>Bacillati</taxon>
        <taxon>Actinomycetota</taxon>
        <taxon>Coriobacteriia</taxon>
        <taxon>Eggerthellales</taxon>
        <taxon>Eggerthellaceae</taxon>
        <taxon>Raoultibacter</taxon>
    </lineage>
</organism>
<dbReference type="EMBL" id="AP025564">
    <property type="protein sequence ID" value="BDE95821.1"/>
    <property type="molecule type" value="Genomic_DNA"/>
</dbReference>
<evidence type="ECO:0000256" key="4">
    <source>
        <dbReference type="SAM" id="SignalP"/>
    </source>
</evidence>
<reference evidence="5 6" key="1">
    <citation type="submission" date="2022-01" db="EMBL/GenBank/DDBJ databases">
        <title>Novel bile acid biosynthetic pathways are enriched in the microbiome of centenarians.</title>
        <authorList>
            <person name="Sato Y."/>
            <person name="Atarashi K."/>
            <person name="Plichta R.D."/>
            <person name="Arai Y."/>
            <person name="Sasajima S."/>
            <person name="Kearney M.S."/>
            <person name="Suda W."/>
            <person name="Takeshita K."/>
            <person name="Sasaki T."/>
            <person name="Okamoto S."/>
            <person name="Skelly N.A."/>
            <person name="Okamura Y."/>
            <person name="Vlamakis H."/>
            <person name="Li Y."/>
            <person name="Tanoue T."/>
            <person name="Takei H."/>
            <person name="Nittono H."/>
            <person name="Narushima S."/>
            <person name="Irie J."/>
            <person name="Itoh H."/>
            <person name="Moriya K."/>
            <person name="Sugiura Y."/>
            <person name="Suematsu M."/>
            <person name="Moritoki N."/>
            <person name="Shibata S."/>
            <person name="Littman R.D."/>
            <person name="Fischbach A.M."/>
            <person name="Uwamino Y."/>
            <person name="Inoue T."/>
            <person name="Honda A."/>
            <person name="Hattori M."/>
            <person name="Murai T."/>
            <person name="Xavier J.R."/>
            <person name="Hirose N."/>
            <person name="Honda K."/>
        </authorList>
    </citation>
    <scope>NUCLEOTIDE SEQUENCE [LARGE SCALE GENOMIC DNA]</scope>
    <source>
        <strain evidence="5 6">CE91-St30</strain>
    </source>
</reference>
<proteinExistence type="predicted"/>
<dbReference type="InterPro" id="IPR013378">
    <property type="entry name" value="InlB-like_B-rpt"/>
</dbReference>
<feature type="transmembrane region" description="Helical" evidence="3">
    <location>
        <begin position="1021"/>
        <end position="1042"/>
    </location>
</feature>
<dbReference type="Proteomes" id="UP001320544">
    <property type="component" value="Chromosome"/>
</dbReference>
<feature type="compositionally biased region" description="Low complexity" evidence="2">
    <location>
        <begin position="994"/>
        <end position="1008"/>
    </location>
</feature>
<feature type="region of interest" description="Disordered" evidence="2">
    <location>
        <begin position="29"/>
        <end position="90"/>
    </location>
</feature>
<feature type="region of interest" description="Disordered" evidence="2">
    <location>
        <begin position="976"/>
        <end position="1008"/>
    </location>
</feature>
<feature type="compositionally biased region" description="Low complexity" evidence="2">
    <location>
        <begin position="43"/>
        <end position="52"/>
    </location>
</feature>
<keyword evidence="4" id="KW-0732">Signal</keyword>
<dbReference type="RefSeq" id="WP_244412059.1">
    <property type="nucleotide sequence ID" value="NZ_AP025564.1"/>
</dbReference>
<sequence>MPTIKRPPKLLLIALAAMLAFWGVSGGSALASTDAPAAPNPSATEEAALGEQAEGEPGEAEDDTTENPSGETALDPEQAPPADSAPGIDAEGLAGTAEANSNEATALAADEDQTGTEAELRAEPISVTNQTELQDAMWDIPVGTAGTIELQNSFTISGTIDAPFNRVVTLTSKDGNTFTITQATANARHFKVDGSSSTYNMSLILENVVLDGGTVGGGVLVDGKRGTLTLKAGATIQNCTSNVAGGAVRVNRGALVIEGGTVSNNKSTISDRSVGGGGIYVTDGSLTMSSGLVGSNTAGNGGGINLVSSSTFTMTGGTISNNTSTVNQGGGVLVAGGSSFTMSGESLIEKNESDRGAGVNVLQDGSSFTMNSGTIRANIAGIHGGGVLVNGAGSFIMNGGVIGGDSAADANTAESGGGVCLYADWSGRDITFTMTGESLIKNNTAEQGGGLNRYNTASATIEMRDNATITENHADVGGGVYTSGGTKTTFDMYGKSSIHHNTAVRSGGGVDSISTEFTMHDQTSIRHNTAGGWGGGIACWSNELFTMNDESSVHHNATTSSGGGVSVSNRAGMVMNDQATVVDNTAAENGGGIFTEYSAATTTNPSSLVMNGGTVARNTALGSVKGGGGIFFDGQSDRSVTLTIGGDAVIVDNAAPNGHGGGIYSNEPYWGQMVIGSDTVFERNTASAAYIPPTTVFDDYPSIEFASISIGGLVPYHPLNNYDINFTGGTPTNVYRVTYYGNGNDGGEAPPSQLYAAGVTVTVSDEGTLTLTDHDFLGWNTSSTATDAEYEATDTFPMPARDVDLYAVWKATPPTLYTVTYHGNGHSAGDPHPSAQYAAGTPVTVLDENTLERTDHEFLGWHTDPTSETALYSPTGMFNMPANDVDLHAIWKAKAPVLYTVTYHGNGHSAGDAPASSQHAAGDTVTVSGKNTLVRDGYEFVGWHTDPASATALYGPGGTFPMPANDVDLYAIWKAIDPSGPQDPDPKDPEKPGSDPSGKTPTSSKTGSYAKMARTGDEMSMLLFAAAACASLLVGGGAYAMARRRNH</sequence>
<feature type="signal peptide" evidence="4">
    <location>
        <begin position="1"/>
        <end position="31"/>
    </location>
</feature>
<dbReference type="PANTHER" id="PTHR19862:SF14">
    <property type="entry name" value="WD REPEAT-CONTAINING PROTEIN 48"/>
    <property type="match status" value="1"/>
</dbReference>
<keyword evidence="6" id="KW-1185">Reference proteome</keyword>
<dbReference type="InterPro" id="IPR012332">
    <property type="entry name" value="Autotransporter_pectin_lyase_C"/>
</dbReference>
<gene>
    <name evidence="5" type="ORF">CE91St30_11540</name>
</gene>